<proteinExistence type="predicted"/>
<evidence type="ECO:0000313" key="1">
    <source>
        <dbReference type="EMBL" id="GAI77205.1"/>
    </source>
</evidence>
<gene>
    <name evidence="1" type="ORF">S12H4_24355</name>
</gene>
<sequence>MKVTHKISFPGGREFEQHSAKFELADSDIAPELLAGCNLAEKMFVFNVLVLFEGLLFQLCEGYIDGKEMKARRERIFGLLSDKLKGIVRSVLKNNKEEKDD</sequence>
<reference evidence="1" key="1">
    <citation type="journal article" date="2014" name="Front. Microbiol.">
        <title>High frequency of phylogenetically diverse reductive dehalogenase-homologous genes in deep subseafloor sedimentary metagenomes.</title>
        <authorList>
            <person name="Kawai M."/>
            <person name="Futagami T."/>
            <person name="Toyoda A."/>
            <person name="Takaki Y."/>
            <person name="Nishi S."/>
            <person name="Hori S."/>
            <person name="Arai W."/>
            <person name="Tsubouchi T."/>
            <person name="Morono Y."/>
            <person name="Uchiyama I."/>
            <person name="Ito T."/>
            <person name="Fujiyama A."/>
            <person name="Inagaki F."/>
            <person name="Takami H."/>
        </authorList>
    </citation>
    <scope>NUCLEOTIDE SEQUENCE</scope>
    <source>
        <strain evidence="1">Expedition CK06-06</strain>
    </source>
</reference>
<dbReference type="AlphaFoldDB" id="X1SPC1"/>
<protein>
    <submittedName>
        <fullName evidence="1">Uncharacterized protein</fullName>
    </submittedName>
</protein>
<name>X1SPC1_9ZZZZ</name>
<organism evidence="1">
    <name type="scientific">marine sediment metagenome</name>
    <dbReference type="NCBI Taxonomy" id="412755"/>
    <lineage>
        <taxon>unclassified sequences</taxon>
        <taxon>metagenomes</taxon>
        <taxon>ecological metagenomes</taxon>
    </lineage>
</organism>
<comment type="caution">
    <text evidence="1">The sequence shown here is derived from an EMBL/GenBank/DDBJ whole genome shotgun (WGS) entry which is preliminary data.</text>
</comment>
<dbReference type="EMBL" id="BARW01013195">
    <property type="protein sequence ID" value="GAI77205.1"/>
    <property type="molecule type" value="Genomic_DNA"/>
</dbReference>
<accession>X1SPC1</accession>